<dbReference type="SMART" id="SM00184">
    <property type="entry name" value="RING"/>
    <property type="match status" value="1"/>
</dbReference>
<reference evidence="3 4" key="1">
    <citation type="journal article" date="2018" name="Sci. Rep.">
        <title>Genome sequence of the cauliflower mushroom Sparassis crispa (Hanabiratake) and its association with beneficial usage.</title>
        <authorList>
            <person name="Kiyama R."/>
            <person name="Furutani Y."/>
            <person name="Kawaguchi K."/>
            <person name="Nakanishi T."/>
        </authorList>
    </citation>
    <scope>NUCLEOTIDE SEQUENCE [LARGE SCALE GENOMIC DNA]</scope>
</reference>
<dbReference type="Gene3D" id="3.30.40.10">
    <property type="entry name" value="Zinc/RING finger domain, C3HC4 (zinc finger)"/>
    <property type="match status" value="1"/>
</dbReference>
<dbReference type="InterPro" id="IPR001841">
    <property type="entry name" value="Znf_RING"/>
</dbReference>
<organism evidence="3 4">
    <name type="scientific">Sparassis crispa</name>
    <dbReference type="NCBI Taxonomy" id="139825"/>
    <lineage>
        <taxon>Eukaryota</taxon>
        <taxon>Fungi</taxon>
        <taxon>Dikarya</taxon>
        <taxon>Basidiomycota</taxon>
        <taxon>Agaricomycotina</taxon>
        <taxon>Agaricomycetes</taxon>
        <taxon>Polyporales</taxon>
        <taxon>Sparassidaceae</taxon>
        <taxon>Sparassis</taxon>
    </lineage>
</organism>
<dbReference type="SUPFAM" id="SSF57850">
    <property type="entry name" value="RING/U-box"/>
    <property type="match status" value="1"/>
</dbReference>
<dbReference type="InParanoid" id="A0A401GS28"/>
<dbReference type="PROSITE" id="PS50089">
    <property type="entry name" value="ZF_RING_2"/>
    <property type="match status" value="1"/>
</dbReference>
<evidence type="ECO:0000313" key="4">
    <source>
        <dbReference type="Proteomes" id="UP000287166"/>
    </source>
</evidence>
<keyword evidence="1" id="KW-0479">Metal-binding</keyword>
<evidence type="ECO:0000313" key="3">
    <source>
        <dbReference type="EMBL" id="GBE84534.1"/>
    </source>
</evidence>
<protein>
    <recommendedName>
        <fullName evidence="2">RING-type domain-containing protein</fullName>
    </recommendedName>
</protein>
<feature type="domain" description="RING-type" evidence="2">
    <location>
        <begin position="45"/>
        <end position="104"/>
    </location>
</feature>
<dbReference type="AlphaFoldDB" id="A0A401GS28"/>
<gene>
    <name evidence="3" type="ORF">SCP_0605130</name>
</gene>
<sequence>MIDLLPLVRYVPAAEADSNGFALGDGDWVDSDLKDVRLEEHNSRCYFCLEDFEPPETKSSQTLVQSRSDGADHEPLRQYLCGHVFHKYCADRWMHDNLKCFLCKADLYLPEATEERPDWSALFKLVRGQDRIIRRTVNVDLLQTFQYSWYMQ</sequence>
<dbReference type="InterPro" id="IPR013083">
    <property type="entry name" value="Znf_RING/FYVE/PHD"/>
</dbReference>
<evidence type="ECO:0000259" key="2">
    <source>
        <dbReference type="PROSITE" id="PS50089"/>
    </source>
</evidence>
<name>A0A401GS28_9APHY</name>
<evidence type="ECO:0000256" key="1">
    <source>
        <dbReference type="PROSITE-ProRule" id="PRU00175"/>
    </source>
</evidence>
<dbReference type="STRING" id="139825.A0A401GS28"/>
<keyword evidence="4" id="KW-1185">Reference proteome</keyword>
<dbReference type="Proteomes" id="UP000287166">
    <property type="component" value="Unassembled WGS sequence"/>
</dbReference>
<dbReference type="GO" id="GO:0008270">
    <property type="term" value="F:zinc ion binding"/>
    <property type="evidence" value="ECO:0007669"/>
    <property type="project" value="UniProtKB-KW"/>
</dbReference>
<dbReference type="Pfam" id="PF13639">
    <property type="entry name" value="zf-RING_2"/>
    <property type="match status" value="1"/>
</dbReference>
<dbReference type="RefSeq" id="XP_027615447.1">
    <property type="nucleotide sequence ID" value="XM_027759646.1"/>
</dbReference>
<keyword evidence="1" id="KW-0863">Zinc-finger</keyword>
<dbReference type="OrthoDB" id="2623028at2759"/>
<comment type="caution">
    <text evidence="3">The sequence shown here is derived from an EMBL/GenBank/DDBJ whole genome shotgun (WGS) entry which is preliminary data.</text>
</comment>
<dbReference type="GeneID" id="38781451"/>
<dbReference type="EMBL" id="BFAD01000006">
    <property type="protein sequence ID" value="GBE84534.1"/>
    <property type="molecule type" value="Genomic_DNA"/>
</dbReference>
<accession>A0A401GS28</accession>
<keyword evidence="1" id="KW-0862">Zinc</keyword>
<proteinExistence type="predicted"/>